<dbReference type="InterPro" id="IPR001766">
    <property type="entry name" value="Fork_head_dom"/>
</dbReference>
<dbReference type="PROSITE" id="PS00658">
    <property type="entry name" value="FORK_HEAD_2"/>
    <property type="match status" value="1"/>
</dbReference>
<evidence type="ECO:0000313" key="7">
    <source>
        <dbReference type="Proteomes" id="UP000024635"/>
    </source>
</evidence>
<dbReference type="Proteomes" id="UP000024635">
    <property type="component" value="Unassembled WGS sequence"/>
</dbReference>
<dbReference type="Pfam" id="PF00250">
    <property type="entry name" value="Forkhead"/>
    <property type="match status" value="1"/>
</dbReference>
<evidence type="ECO:0000256" key="4">
    <source>
        <dbReference type="SAM" id="MobiDB-lite"/>
    </source>
</evidence>
<feature type="domain" description="Fork-head" evidence="5">
    <location>
        <begin position="111"/>
        <end position="206"/>
    </location>
</feature>
<dbReference type="PROSITE" id="PS50039">
    <property type="entry name" value="FORK_HEAD_3"/>
    <property type="match status" value="1"/>
</dbReference>
<feature type="region of interest" description="Disordered" evidence="4">
    <location>
        <begin position="199"/>
        <end position="260"/>
    </location>
</feature>
<dbReference type="GO" id="GO:0009653">
    <property type="term" value="P:anatomical structure morphogenesis"/>
    <property type="evidence" value="ECO:0007669"/>
    <property type="project" value="TreeGrafter"/>
</dbReference>
<evidence type="ECO:0000313" key="6">
    <source>
        <dbReference type="EMBL" id="EYC42865.1"/>
    </source>
</evidence>
<dbReference type="PRINTS" id="PR00053">
    <property type="entry name" value="FORKHEAD"/>
</dbReference>
<evidence type="ECO:0000256" key="3">
    <source>
        <dbReference type="PROSITE-ProRule" id="PRU00089"/>
    </source>
</evidence>
<dbReference type="InterPro" id="IPR030456">
    <property type="entry name" value="TF_fork_head_CS_2"/>
</dbReference>
<feature type="DNA-binding region" description="Fork-head" evidence="3">
    <location>
        <begin position="111"/>
        <end position="206"/>
    </location>
</feature>
<dbReference type="OrthoDB" id="5954824at2759"/>
<proteinExistence type="predicted"/>
<comment type="caution">
    <text evidence="6">The sequence shown here is derived from an EMBL/GenBank/DDBJ whole genome shotgun (WGS) entry which is preliminary data.</text>
</comment>
<evidence type="ECO:0000259" key="5">
    <source>
        <dbReference type="PROSITE" id="PS50039"/>
    </source>
</evidence>
<reference evidence="7" key="1">
    <citation type="journal article" date="2015" name="Nat. Genet.">
        <title>The genome and transcriptome of the zoonotic hookworm Ancylostoma ceylanicum identify infection-specific gene families.</title>
        <authorList>
            <person name="Schwarz E.M."/>
            <person name="Hu Y."/>
            <person name="Antoshechkin I."/>
            <person name="Miller M.M."/>
            <person name="Sternberg P.W."/>
            <person name="Aroian R.V."/>
        </authorList>
    </citation>
    <scope>NUCLEOTIDE SEQUENCE</scope>
    <source>
        <strain evidence="7">HY135</strain>
    </source>
</reference>
<dbReference type="Gene3D" id="1.10.10.10">
    <property type="entry name" value="Winged helix-like DNA-binding domain superfamily/Winged helix DNA-binding domain"/>
    <property type="match status" value="1"/>
</dbReference>
<dbReference type="GO" id="GO:0000981">
    <property type="term" value="F:DNA-binding transcription factor activity, RNA polymerase II-specific"/>
    <property type="evidence" value="ECO:0007669"/>
    <property type="project" value="TreeGrafter"/>
</dbReference>
<dbReference type="STRING" id="53326.A0A016WT79"/>
<dbReference type="GO" id="GO:0030154">
    <property type="term" value="P:cell differentiation"/>
    <property type="evidence" value="ECO:0007669"/>
    <property type="project" value="TreeGrafter"/>
</dbReference>
<feature type="compositionally biased region" description="Basic and acidic residues" evidence="4">
    <location>
        <begin position="216"/>
        <end position="231"/>
    </location>
</feature>
<dbReference type="CDD" id="cd00059">
    <property type="entry name" value="FH_FOX"/>
    <property type="match status" value="1"/>
</dbReference>
<evidence type="ECO:0000256" key="1">
    <source>
        <dbReference type="ARBA" id="ARBA00023125"/>
    </source>
</evidence>
<dbReference type="InterPro" id="IPR050211">
    <property type="entry name" value="FOX_domain-containing"/>
</dbReference>
<organism evidence="6 7">
    <name type="scientific">Ancylostoma ceylanicum</name>
    <dbReference type="NCBI Taxonomy" id="53326"/>
    <lineage>
        <taxon>Eukaryota</taxon>
        <taxon>Metazoa</taxon>
        <taxon>Ecdysozoa</taxon>
        <taxon>Nematoda</taxon>
        <taxon>Chromadorea</taxon>
        <taxon>Rhabditida</taxon>
        <taxon>Rhabditina</taxon>
        <taxon>Rhabditomorpha</taxon>
        <taxon>Strongyloidea</taxon>
        <taxon>Ancylostomatidae</taxon>
        <taxon>Ancylostomatinae</taxon>
        <taxon>Ancylostoma</taxon>
    </lineage>
</organism>
<dbReference type="PANTHER" id="PTHR11829">
    <property type="entry name" value="FORKHEAD BOX PROTEIN"/>
    <property type="match status" value="1"/>
</dbReference>
<dbReference type="InterPro" id="IPR036390">
    <property type="entry name" value="WH_DNA-bd_sf"/>
</dbReference>
<comment type="subcellular location">
    <subcellularLocation>
        <location evidence="3">Nucleus</location>
    </subcellularLocation>
</comment>
<dbReference type="EMBL" id="JARK01000114">
    <property type="protein sequence ID" value="EYC42865.1"/>
    <property type="molecule type" value="Genomic_DNA"/>
</dbReference>
<keyword evidence="1 3" id="KW-0238">DNA-binding</keyword>
<gene>
    <name evidence="6" type="primary">Acey_s0514.g2766</name>
    <name evidence="6" type="synonym">Acey-fkh-9</name>
    <name evidence="6" type="ORF">Y032_0514g2766</name>
</gene>
<keyword evidence="2 3" id="KW-0539">Nucleus</keyword>
<name>A0A016WT79_9BILA</name>
<evidence type="ECO:0000256" key="2">
    <source>
        <dbReference type="ARBA" id="ARBA00023242"/>
    </source>
</evidence>
<dbReference type="GO" id="GO:0005634">
    <property type="term" value="C:nucleus"/>
    <property type="evidence" value="ECO:0007669"/>
    <property type="project" value="UniProtKB-SubCell"/>
</dbReference>
<dbReference type="InterPro" id="IPR036388">
    <property type="entry name" value="WH-like_DNA-bd_sf"/>
</dbReference>
<dbReference type="AlphaFoldDB" id="A0A016WT79"/>
<feature type="region of interest" description="Disordered" evidence="4">
    <location>
        <begin position="447"/>
        <end position="468"/>
    </location>
</feature>
<keyword evidence="7" id="KW-1185">Reference proteome</keyword>
<accession>A0A016WT79</accession>
<feature type="compositionally biased region" description="Low complexity" evidence="4">
    <location>
        <begin position="447"/>
        <end position="460"/>
    </location>
</feature>
<protein>
    <recommendedName>
        <fullName evidence="5">Fork-head domain-containing protein</fullName>
    </recommendedName>
</protein>
<sequence>MSRSAQQHCLPSICECINIYYFVDAPNKVKDVLQKWTLPSLTSFWRAVVPSKVVVLTRRMVLSRILVGDWFRNGMMDFLNSNPTLQLPQSLSKDEELVTTAEAPRLENIERPSLSYKDLIIEAIESSPEKRLKLNEIYQVIRLLHPYYRHRPDQWGWQNSIRHNLSLHDCFVKLPLKQTSASGVVGHFWTVVPELSDKQTLRRRNRAPNRGGNRSKPSDPARETAPVREDPACSGSGETSPCPSQPSISPPSDLPKPTASYGGMENILGDSYKAYGQSLLNAYLYQHVVEKFVDGENVLLSDGWIDGDLPITVGFKDAYWLNGYQRCSRNSLSPCGMAKIFQKTFVSTSTSVPNPASGGSRVIYSFFNLANANYPESHSSNPGKRCFRPKIRPVSALSVLFSGLLNSLQQQLVELSRGNFPSHLLCLNPLLLLSQLKSQVAATSITNSPPISTSAPTSSIKQETPFLL</sequence>
<dbReference type="PANTHER" id="PTHR11829:SF411">
    <property type="entry name" value="FORKHEAD BOX PROTEIN L2"/>
    <property type="match status" value="1"/>
</dbReference>
<dbReference type="SMART" id="SM00339">
    <property type="entry name" value="FH"/>
    <property type="match status" value="1"/>
</dbReference>
<dbReference type="SUPFAM" id="SSF46785">
    <property type="entry name" value="Winged helix' DNA-binding domain"/>
    <property type="match status" value="1"/>
</dbReference>
<dbReference type="GO" id="GO:0000978">
    <property type="term" value="F:RNA polymerase II cis-regulatory region sequence-specific DNA binding"/>
    <property type="evidence" value="ECO:0007669"/>
    <property type="project" value="TreeGrafter"/>
</dbReference>